<gene>
    <name evidence="9" type="ORF">GCM10010468_59390</name>
</gene>
<dbReference type="Pfam" id="PF03734">
    <property type="entry name" value="YkuD"/>
    <property type="match status" value="1"/>
</dbReference>
<protein>
    <recommendedName>
        <fullName evidence="8">L,D-TPase catalytic domain-containing protein</fullName>
    </recommendedName>
</protein>
<keyword evidence="2" id="KW-0808">Transferase</keyword>
<organism evidence="9 10">
    <name type="scientific">Actinocorallia longicatena</name>
    <dbReference type="NCBI Taxonomy" id="111803"/>
    <lineage>
        <taxon>Bacteria</taxon>
        <taxon>Bacillati</taxon>
        <taxon>Actinomycetota</taxon>
        <taxon>Actinomycetes</taxon>
        <taxon>Streptosporangiales</taxon>
        <taxon>Thermomonosporaceae</taxon>
        <taxon>Actinocorallia</taxon>
    </lineage>
</organism>
<comment type="caution">
    <text evidence="9">The sequence shown here is derived from an EMBL/GenBank/DDBJ whole genome shotgun (WGS) entry which is preliminary data.</text>
</comment>
<name>A0ABP6QKV4_9ACTN</name>
<feature type="chain" id="PRO_5046022363" description="L,D-TPase catalytic domain-containing protein" evidence="7">
    <location>
        <begin position="23"/>
        <end position="242"/>
    </location>
</feature>
<dbReference type="EMBL" id="BAAAUV010000019">
    <property type="protein sequence ID" value="GAA3229462.1"/>
    <property type="molecule type" value="Genomic_DNA"/>
</dbReference>
<dbReference type="InterPro" id="IPR038063">
    <property type="entry name" value="Transpep_catalytic_dom"/>
</dbReference>
<dbReference type="InterPro" id="IPR050979">
    <property type="entry name" value="LD-transpeptidase"/>
</dbReference>
<dbReference type="InterPro" id="IPR036366">
    <property type="entry name" value="PGBDSf"/>
</dbReference>
<dbReference type="Gene3D" id="1.10.101.10">
    <property type="entry name" value="PGBD-like superfamily/PGBD"/>
    <property type="match status" value="1"/>
</dbReference>
<dbReference type="SUPFAM" id="SSF47090">
    <property type="entry name" value="PGBD-like"/>
    <property type="match status" value="1"/>
</dbReference>
<evidence type="ECO:0000259" key="8">
    <source>
        <dbReference type="PROSITE" id="PS52029"/>
    </source>
</evidence>
<evidence type="ECO:0000256" key="7">
    <source>
        <dbReference type="SAM" id="SignalP"/>
    </source>
</evidence>
<dbReference type="RefSeq" id="WP_344834911.1">
    <property type="nucleotide sequence ID" value="NZ_BAAAUV010000019.1"/>
</dbReference>
<dbReference type="InterPro" id="IPR036365">
    <property type="entry name" value="PGBD-like_sf"/>
</dbReference>
<evidence type="ECO:0000256" key="2">
    <source>
        <dbReference type="ARBA" id="ARBA00022679"/>
    </source>
</evidence>
<keyword evidence="3 6" id="KW-0133">Cell shape</keyword>
<keyword evidence="7" id="KW-0732">Signal</keyword>
<dbReference type="Proteomes" id="UP001501237">
    <property type="component" value="Unassembled WGS sequence"/>
</dbReference>
<comment type="pathway">
    <text evidence="1 6">Cell wall biogenesis; peptidoglycan biosynthesis.</text>
</comment>
<evidence type="ECO:0000313" key="9">
    <source>
        <dbReference type="EMBL" id="GAA3229462.1"/>
    </source>
</evidence>
<keyword evidence="10" id="KW-1185">Reference proteome</keyword>
<dbReference type="InterPro" id="IPR002477">
    <property type="entry name" value="Peptidoglycan-bd-like"/>
</dbReference>
<evidence type="ECO:0000256" key="5">
    <source>
        <dbReference type="ARBA" id="ARBA00023316"/>
    </source>
</evidence>
<accession>A0ABP6QKV4</accession>
<evidence type="ECO:0000256" key="1">
    <source>
        <dbReference type="ARBA" id="ARBA00004752"/>
    </source>
</evidence>
<feature type="signal peptide" evidence="7">
    <location>
        <begin position="1"/>
        <end position="22"/>
    </location>
</feature>
<keyword evidence="5 6" id="KW-0961">Cell wall biogenesis/degradation</keyword>
<dbReference type="PANTHER" id="PTHR30582">
    <property type="entry name" value="L,D-TRANSPEPTIDASE"/>
    <property type="match status" value="1"/>
</dbReference>
<sequence>MKKVVLGAALVALVSVPLGEQAVVAAPSAAPAVAPAVAGAQAAGDPSVRLGSKGAAVMKLQKKLKSLHYEPGRSDGRFGGQTRAAVWAFQKINGLPRTANGTVGAKTWKALEKPKVWKSITPKKRREANRVEISIKRQLIVVYKKNKIALITHTSTGSGRYEDGAVSTTPRGYFRTYRKIRGLRVAKLGTLYNPIYFYRGYAMHGSPNVPLYPDSHGCARLPFGTDMVMFRLVPIGWQVYVK</sequence>
<reference evidence="10" key="1">
    <citation type="journal article" date="2019" name="Int. J. Syst. Evol. Microbiol.">
        <title>The Global Catalogue of Microorganisms (GCM) 10K type strain sequencing project: providing services to taxonomists for standard genome sequencing and annotation.</title>
        <authorList>
            <consortium name="The Broad Institute Genomics Platform"/>
            <consortium name="The Broad Institute Genome Sequencing Center for Infectious Disease"/>
            <person name="Wu L."/>
            <person name="Ma J."/>
        </authorList>
    </citation>
    <scope>NUCLEOTIDE SEQUENCE [LARGE SCALE GENOMIC DNA]</scope>
    <source>
        <strain evidence="10">JCM 9377</strain>
    </source>
</reference>
<keyword evidence="4 6" id="KW-0573">Peptidoglycan synthesis</keyword>
<dbReference type="InterPro" id="IPR005490">
    <property type="entry name" value="LD_TPept_cat_dom"/>
</dbReference>
<feature type="active site" description="Proton donor/acceptor" evidence="6">
    <location>
        <position position="204"/>
    </location>
</feature>
<dbReference type="PROSITE" id="PS52029">
    <property type="entry name" value="LD_TPASE"/>
    <property type="match status" value="1"/>
</dbReference>
<evidence type="ECO:0000256" key="6">
    <source>
        <dbReference type="PROSITE-ProRule" id="PRU01373"/>
    </source>
</evidence>
<dbReference type="CDD" id="cd16913">
    <property type="entry name" value="YkuD_like"/>
    <property type="match status" value="1"/>
</dbReference>
<feature type="domain" description="L,D-TPase catalytic" evidence="8">
    <location>
        <begin position="129"/>
        <end position="242"/>
    </location>
</feature>
<dbReference type="SUPFAM" id="SSF141523">
    <property type="entry name" value="L,D-transpeptidase catalytic domain-like"/>
    <property type="match status" value="1"/>
</dbReference>
<evidence type="ECO:0000256" key="3">
    <source>
        <dbReference type="ARBA" id="ARBA00022960"/>
    </source>
</evidence>
<evidence type="ECO:0000256" key="4">
    <source>
        <dbReference type="ARBA" id="ARBA00022984"/>
    </source>
</evidence>
<dbReference type="Pfam" id="PF01471">
    <property type="entry name" value="PG_binding_1"/>
    <property type="match status" value="1"/>
</dbReference>
<dbReference type="Gene3D" id="2.40.440.10">
    <property type="entry name" value="L,D-transpeptidase catalytic domain-like"/>
    <property type="match status" value="1"/>
</dbReference>
<proteinExistence type="predicted"/>
<dbReference type="PANTHER" id="PTHR30582:SF2">
    <property type="entry name" value="L,D-TRANSPEPTIDASE YCIB-RELATED"/>
    <property type="match status" value="1"/>
</dbReference>
<feature type="active site" description="Nucleophile" evidence="6">
    <location>
        <position position="218"/>
    </location>
</feature>
<evidence type="ECO:0000313" key="10">
    <source>
        <dbReference type="Proteomes" id="UP001501237"/>
    </source>
</evidence>